<dbReference type="VEuPathDB" id="FungiDB:LCOR_05310.1"/>
<evidence type="ECO:0000313" key="3">
    <source>
        <dbReference type="Proteomes" id="UP000027586"/>
    </source>
</evidence>
<dbReference type="EMBL" id="CBTN010000020">
    <property type="protein sequence ID" value="CDH54020.1"/>
    <property type="molecule type" value="Genomic_DNA"/>
</dbReference>
<reference evidence="2" key="1">
    <citation type="submission" date="2013-08" db="EMBL/GenBank/DDBJ databases">
        <title>Gene expansion shapes genome architecture in the human pathogen Lichtheimia corymbifera: an evolutionary genomics analysis in the ancient terrestrial Mucorales (Mucoromycotina).</title>
        <authorList>
            <person name="Schwartze V.U."/>
            <person name="Winter S."/>
            <person name="Shelest E."/>
            <person name="Marcet-Houben M."/>
            <person name="Horn F."/>
            <person name="Wehner S."/>
            <person name="Hoffmann K."/>
            <person name="Riege K."/>
            <person name="Sammeth M."/>
            <person name="Nowrousian M."/>
            <person name="Valiante V."/>
            <person name="Linde J."/>
            <person name="Jacobsen I.D."/>
            <person name="Marz M."/>
            <person name="Brakhage A.A."/>
            <person name="Gabaldon T."/>
            <person name="Bocker S."/>
            <person name="Voigt K."/>
        </authorList>
    </citation>
    <scope>NUCLEOTIDE SEQUENCE [LARGE SCALE GENOMIC DNA]</scope>
    <source>
        <strain evidence="2">FSU 9682</strain>
    </source>
</reference>
<evidence type="ECO:0000256" key="1">
    <source>
        <dbReference type="SAM" id="MobiDB-lite"/>
    </source>
</evidence>
<name>A0A068RWG3_9FUNG</name>
<dbReference type="Proteomes" id="UP000027586">
    <property type="component" value="Unassembled WGS sequence"/>
</dbReference>
<organism evidence="2 3">
    <name type="scientific">Lichtheimia corymbifera JMRC:FSU:9682</name>
    <dbReference type="NCBI Taxonomy" id="1263082"/>
    <lineage>
        <taxon>Eukaryota</taxon>
        <taxon>Fungi</taxon>
        <taxon>Fungi incertae sedis</taxon>
        <taxon>Mucoromycota</taxon>
        <taxon>Mucoromycotina</taxon>
        <taxon>Mucoromycetes</taxon>
        <taxon>Mucorales</taxon>
        <taxon>Lichtheimiaceae</taxon>
        <taxon>Lichtheimia</taxon>
    </lineage>
</organism>
<feature type="compositionally biased region" description="Polar residues" evidence="1">
    <location>
        <begin position="56"/>
        <end position="66"/>
    </location>
</feature>
<comment type="caution">
    <text evidence="2">The sequence shown here is derived from an EMBL/GenBank/DDBJ whole genome shotgun (WGS) entry which is preliminary data.</text>
</comment>
<dbReference type="AlphaFoldDB" id="A0A068RWG3"/>
<evidence type="ECO:0000313" key="2">
    <source>
        <dbReference type="EMBL" id="CDH54020.1"/>
    </source>
</evidence>
<keyword evidence="3" id="KW-1185">Reference proteome</keyword>
<sequence>MIFVMVISDGVWPASATRTIDLQSLVDQFDALQNLDRPLVLNRFGQTVDPNEPAVPNSNSCSGVAA</sequence>
<accession>A0A068RWG3</accession>
<protein>
    <submittedName>
        <fullName evidence="2">Uncharacterized protein</fullName>
    </submittedName>
</protein>
<dbReference type="OrthoDB" id="76114at2759"/>
<feature type="region of interest" description="Disordered" evidence="1">
    <location>
        <begin position="47"/>
        <end position="66"/>
    </location>
</feature>
<proteinExistence type="predicted"/>
<gene>
    <name evidence="2" type="ORF">LCOR_05310.1</name>
</gene>